<sequence>EDVKCRDRTDEDGEEDVDDEVSPGKKILRLVVSRIQKLTGYRFNYKTKRISKSDSNMTTYVYYCAQLDGQQTKNKKVSYPKKQRLRSFMQRFKCDGWLQIAVNERDLALVEIRLTHYHPHIPYVDISIPDSVKEEIEQMKASTAGKIWAALKKYPKTNFTQKQVYYFWSMINEGIWKLDSNQVESAILVLKKACSDGVEVEIIPTPVEDGISSLAFTFMGILDGYGENVHELAMDSTCKYRLLAHT</sequence>
<proteinExistence type="predicted"/>
<reference evidence="2 3" key="1">
    <citation type="submission" date="2024-05" db="EMBL/GenBank/DDBJ databases">
        <title>A draft genome resource for the thread blight pathogen Marasmius tenuissimus strain MS-2.</title>
        <authorList>
            <person name="Yulfo-Soto G.E."/>
            <person name="Baruah I.K."/>
            <person name="Amoako-Attah I."/>
            <person name="Bukari Y."/>
            <person name="Meinhardt L.W."/>
            <person name="Bailey B.A."/>
            <person name="Cohen S.P."/>
        </authorList>
    </citation>
    <scope>NUCLEOTIDE SEQUENCE [LARGE SCALE GENOMIC DNA]</scope>
    <source>
        <strain evidence="2 3">MS-2</strain>
    </source>
</reference>
<evidence type="ECO:0000313" key="2">
    <source>
        <dbReference type="EMBL" id="KAL0056634.1"/>
    </source>
</evidence>
<protein>
    <submittedName>
        <fullName evidence="2">Uncharacterized protein</fullName>
    </submittedName>
</protein>
<feature type="region of interest" description="Disordered" evidence="1">
    <location>
        <begin position="1"/>
        <end position="20"/>
    </location>
</feature>
<dbReference type="Proteomes" id="UP001437256">
    <property type="component" value="Unassembled WGS sequence"/>
</dbReference>
<gene>
    <name evidence="2" type="ORF">AAF712_016761</name>
</gene>
<keyword evidence="3" id="KW-1185">Reference proteome</keyword>
<name>A0ABR2Z6M7_9AGAR</name>
<evidence type="ECO:0000313" key="3">
    <source>
        <dbReference type="Proteomes" id="UP001437256"/>
    </source>
</evidence>
<feature type="non-terminal residue" evidence="2">
    <location>
        <position position="1"/>
    </location>
</feature>
<dbReference type="EMBL" id="JBBXMP010001160">
    <property type="protein sequence ID" value="KAL0056634.1"/>
    <property type="molecule type" value="Genomic_DNA"/>
</dbReference>
<accession>A0ABR2Z6M7</accession>
<evidence type="ECO:0000256" key="1">
    <source>
        <dbReference type="SAM" id="MobiDB-lite"/>
    </source>
</evidence>
<organism evidence="2 3">
    <name type="scientific">Marasmius tenuissimus</name>
    <dbReference type="NCBI Taxonomy" id="585030"/>
    <lineage>
        <taxon>Eukaryota</taxon>
        <taxon>Fungi</taxon>
        <taxon>Dikarya</taxon>
        <taxon>Basidiomycota</taxon>
        <taxon>Agaricomycotina</taxon>
        <taxon>Agaricomycetes</taxon>
        <taxon>Agaricomycetidae</taxon>
        <taxon>Agaricales</taxon>
        <taxon>Marasmiineae</taxon>
        <taxon>Marasmiaceae</taxon>
        <taxon>Marasmius</taxon>
    </lineage>
</organism>
<feature type="compositionally biased region" description="Acidic residues" evidence="1">
    <location>
        <begin position="10"/>
        <end position="20"/>
    </location>
</feature>
<comment type="caution">
    <text evidence="2">The sequence shown here is derived from an EMBL/GenBank/DDBJ whole genome shotgun (WGS) entry which is preliminary data.</text>
</comment>